<dbReference type="InterPro" id="IPR011009">
    <property type="entry name" value="Kinase-like_dom_sf"/>
</dbReference>
<dbReference type="KEGG" id="uam:UABAM_05098"/>
<dbReference type="EMBL" id="AP019860">
    <property type="protein sequence ID" value="BBM86711.1"/>
    <property type="molecule type" value="Genomic_DNA"/>
</dbReference>
<dbReference type="Gene3D" id="3.90.1200.10">
    <property type="match status" value="1"/>
</dbReference>
<gene>
    <name evidence="1" type="ORF">UABAM_05098</name>
</gene>
<dbReference type="GO" id="GO:0016740">
    <property type="term" value="F:transferase activity"/>
    <property type="evidence" value="ECO:0007669"/>
    <property type="project" value="UniProtKB-KW"/>
</dbReference>
<keyword evidence="2" id="KW-1185">Reference proteome</keyword>
<dbReference type="SUPFAM" id="SSF56112">
    <property type="entry name" value="Protein kinase-like (PK-like)"/>
    <property type="match status" value="1"/>
</dbReference>
<dbReference type="Pfam" id="PF02958">
    <property type="entry name" value="EcKL"/>
    <property type="match status" value="1"/>
</dbReference>
<evidence type="ECO:0000313" key="2">
    <source>
        <dbReference type="Proteomes" id="UP000326354"/>
    </source>
</evidence>
<protein>
    <submittedName>
        <fullName evidence="1">Aminoglycoside phosphotransferase</fullName>
    </submittedName>
</protein>
<dbReference type="OrthoDB" id="115252at2"/>
<reference evidence="1 2" key="1">
    <citation type="submission" date="2019-08" db="EMBL/GenBank/DDBJ databases">
        <title>Complete genome sequence of Candidatus Uab amorphum.</title>
        <authorList>
            <person name="Shiratori T."/>
            <person name="Suzuki S."/>
            <person name="Kakizawa Y."/>
            <person name="Ishida K."/>
        </authorList>
    </citation>
    <scope>NUCLEOTIDE SEQUENCE [LARGE SCALE GENOMIC DNA]</scope>
    <source>
        <strain evidence="1 2">SRT547</strain>
    </source>
</reference>
<proteinExistence type="predicted"/>
<keyword evidence="1" id="KW-0808">Transferase</keyword>
<accession>A0A5S9ISP4</accession>
<dbReference type="Proteomes" id="UP000326354">
    <property type="component" value="Chromosome"/>
</dbReference>
<organism evidence="1 2">
    <name type="scientific">Uabimicrobium amorphum</name>
    <dbReference type="NCBI Taxonomy" id="2596890"/>
    <lineage>
        <taxon>Bacteria</taxon>
        <taxon>Pseudomonadati</taxon>
        <taxon>Planctomycetota</taxon>
        <taxon>Candidatus Uabimicrobiia</taxon>
        <taxon>Candidatus Uabimicrobiales</taxon>
        <taxon>Candidatus Uabimicrobiaceae</taxon>
        <taxon>Candidatus Uabimicrobium</taxon>
    </lineage>
</organism>
<dbReference type="RefSeq" id="WP_151970755.1">
    <property type="nucleotide sequence ID" value="NZ_AP019860.1"/>
</dbReference>
<dbReference type="InterPro" id="IPR004119">
    <property type="entry name" value="EcKL"/>
</dbReference>
<sequence>MVLESTSQITKEWLQQTINQFYPQAQIKNVTLNCGNSRHANNAIINIEYCEDHHSYPTSFFLKICQNCAYFITDSEYDYYKKDYVDLKNAPIPVCYDAQYSESGYHLLLEDLSATHYSNQDIEPTQQHAIELAKELARLHAFYWQEDSPISAVDKYIEKTSQGLPAIFSHTSLSQQDKISIGNIIENCGQKFYERQQYRNGFTKIHGDANPCNVMSPYDKKGKTYIIDRQPFLWSLTHFLGMYDLVYATIPCWETDKRRSFEMTTLQTYHRNLQKFGVQNYSWEQCLDDYRLCIILAFYVPISWGLSEKSMKEMQWLWEKQLRRLLQASRDWS</sequence>
<name>A0A5S9ISP4_UABAM</name>
<evidence type="ECO:0000313" key="1">
    <source>
        <dbReference type="EMBL" id="BBM86711.1"/>
    </source>
</evidence>
<dbReference type="AlphaFoldDB" id="A0A5S9ISP4"/>